<keyword evidence="1 3" id="KW-0238">DNA-binding</keyword>
<dbReference type="GeneID" id="60254632"/>
<dbReference type="GO" id="GO:0006355">
    <property type="term" value="P:regulation of DNA-templated transcription"/>
    <property type="evidence" value="ECO:0007669"/>
    <property type="project" value="InterPro"/>
</dbReference>
<name>A0A2V2A4Y4_PSYIM</name>
<reference evidence="7 8" key="1">
    <citation type="submission" date="2018-05" db="EMBL/GenBank/DDBJ databases">
        <title>Genomic Encyclopedia of Type Strains, Phase IV (KMG-IV): sequencing the most valuable type-strain genomes for metagenomic binning, comparative biology and taxonomic classification.</title>
        <authorList>
            <person name="Goeker M."/>
        </authorList>
    </citation>
    <scope>NUCLEOTIDE SEQUENCE [LARGE SCALE GENOMIC DNA]</scope>
    <source>
        <strain evidence="7 8">DSM 7229</strain>
    </source>
</reference>
<keyword evidence="8" id="KW-1185">Reference proteome</keyword>
<dbReference type="SUPFAM" id="SSF52172">
    <property type="entry name" value="CheY-like"/>
    <property type="match status" value="1"/>
</dbReference>
<dbReference type="SMART" id="SM00448">
    <property type="entry name" value="REC"/>
    <property type="match status" value="1"/>
</dbReference>
<dbReference type="CDD" id="cd00383">
    <property type="entry name" value="trans_reg_C"/>
    <property type="match status" value="1"/>
</dbReference>
<dbReference type="Gene3D" id="1.10.10.10">
    <property type="entry name" value="Winged helix-like DNA-binding domain superfamily/Winged helix DNA-binding domain"/>
    <property type="match status" value="1"/>
</dbReference>
<evidence type="ECO:0000256" key="4">
    <source>
        <dbReference type="SAM" id="MobiDB-lite"/>
    </source>
</evidence>
<dbReference type="GO" id="GO:0032993">
    <property type="term" value="C:protein-DNA complex"/>
    <property type="evidence" value="ECO:0007669"/>
    <property type="project" value="TreeGrafter"/>
</dbReference>
<dbReference type="InterPro" id="IPR011006">
    <property type="entry name" value="CheY-like_superfamily"/>
</dbReference>
<dbReference type="PROSITE" id="PS50110">
    <property type="entry name" value="RESPONSE_REGULATORY"/>
    <property type="match status" value="1"/>
</dbReference>
<feature type="DNA-binding region" description="OmpR/PhoB-type" evidence="3">
    <location>
        <begin position="160"/>
        <end position="263"/>
    </location>
</feature>
<dbReference type="Proteomes" id="UP000245655">
    <property type="component" value="Unassembled WGS sequence"/>
</dbReference>
<dbReference type="SMART" id="SM00862">
    <property type="entry name" value="Trans_reg_C"/>
    <property type="match status" value="1"/>
</dbReference>
<dbReference type="PROSITE" id="PS51755">
    <property type="entry name" value="OMPR_PHOB"/>
    <property type="match status" value="1"/>
</dbReference>
<sequence>MTHILLVEDDPAIAMSLKVTCKREGWQITWLDNASSVLPFLRNLHNSAEAQDLSAIILDVGLPDGDGLSLCQQIRHTPDIAGLKDIPIIFLTARSDEVDRILGLEMGGDDYCAKPFSPRELVARLKAIWRREQLLSQSSTSPTTEASDTVNPASPNNMSGQALTFECQSGIWHYQPLSYSLLWQEQKLELSNTERKILLTLLKAPNQVFSREQLLSAVSDYPDHRLARTIDSHIKSIRKQLATVDASIDVIHTHRGLGYALCPA</sequence>
<comment type="caution">
    <text evidence="7">The sequence shown here is derived from an EMBL/GenBank/DDBJ whole genome shotgun (WGS) entry which is preliminary data.</text>
</comment>
<evidence type="ECO:0000259" key="5">
    <source>
        <dbReference type="PROSITE" id="PS50110"/>
    </source>
</evidence>
<dbReference type="EMBL" id="QGGM01000003">
    <property type="protein sequence ID" value="PWK14156.1"/>
    <property type="molecule type" value="Genomic_DNA"/>
</dbReference>
<dbReference type="GO" id="GO:0000156">
    <property type="term" value="F:phosphorelay response regulator activity"/>
    <property type="evidence" value="ECO:0007669"/>
    <property type="project" value="TreeGrafter"/>
</dbReference>
<gene>
    <name evidence="7" type="ORF">C8D84_103183</name>
</gene>
<proteinExistence type="predicted"/>
<dbReference type="Pfam" id="PF00486">
    <property type="entry name" value="Trans_reg_C"/>
    <property type="match status" value="1"/>
</dbReference>
<dbReference type="InterPro" id="IPR001867">
    <property type="entry name" value="OmpR/PhoB-type_DNA-bd"/>
</dbReference>
<dbReference type="RefSeq" id="WP_109590341.1">
    <property type="nucleotide sequence ID" value="NZ_CAJGZY010000010.1"/>
</dbReference>
<dbReference type="SUPFAM" id="SSF46894">
    <property type="entry name" value="C-terminal effector domain of the bipartite response regulators"/>
    <property type="match status" value="1"/>
</dbReference>
<dbReference type="Gene3D" id="3.40.50.2300">
    <property type="match status" value="1"/>
</dbReference>
<evidence type="ECO:0000259" key="6">
    <source>
        <dbReference type="PROSITE" id="PS51755"/>
    </source>
</evidence>
<feature type="domain" description="OmpR/PhoB-type" evidence="6">
    <location>
        <begin position="160"/>
        <end position="263"/>
    </location>
</feature>
<evidence type="ECO:0000313" key="7">
    <source>
        <dbReference type="EMBL" id="PWK14156.1"/>
    </source>
</evidence>
<dbReference type="PANTHER" id="PTHR48111:SF6">
    <property type="entry name" value="TRANSCRIPTIONAL REGULATORY PROTEIN CREB"/>
    <property type="match status" value="1"/>
</dbReference>
<evidence type="ECO:0000256" key="1">
    <source>
        <dbReference type="ARBA" id="ARBA00023125"/>
    </source>
</evidence>
<dbReference type="Gene3D" id="6.10.250.690">
    <property type="match status" value="1"/>
</dbReference>
<dbReference type="InterPro" id="IPR036388">
    <property type="entry name" value="WH-like_DNA-bd_sf"/>
</dbReference>
<keyword evidence="2" id="KW-0597">Phosphoprotein</keyword>
<dbReference type="GO" id="GO:0000976">
    <property type="term" value="F:transcription cis-regulatory region binding"/>
    <property type="evidence" value="ECO:0007669"/>
    <property type="project" value="TreeGrafter"/>
</dbReference>
<evidence type="ECO:0000256" key="2">
    <source>
        <dbReference type="PROSITE-ProRule" id="PRU00169"/>
    </source>
</evidence>
<dbReference type="PANTHER" id="PTHR48111">
    <property type="entry name" value="REGULATOR OF RPOS"/>
    <property type="match status" value="1"/>
</dbReference>
<dbReference type="Pfam" id="PF00072">
    <property type="entry name" value="Response_reg"/>
    <property type="match status" value="1"/>
</dbReference>
<feature type="domain" description="Response regulatory" evidence="5">
    <location>
        <begin position="3"/>
        <end position="129"/>
    </location>
</feature>
<protein>
    <submittedName>
        <fullName evidence="7">Two-component system catabolic regulation response regulator CreB</fullName>
    </submittedName>
</protein>
<feature type="compositionally biased region" description="Polar residues" evidence="4">
    <location>
        <begin position="145"/>
        <end position="157"/>
    </location>
</feature>
<evidence type="ECO:0000256" key="3">
    <source>
        <dbReference type="PROSITE-ProRule" id="PRU01091"/>
    </source>
</evidence>
<organism evidence="7 8">
    <name type="scientific">Psychrobacter immobilis</name>
    <dbReference type="NCBI Taxonomy" id="498"/>
    <lineage>
        <taxon>Bacteria</taxon>
        <taxon>Pseudomonadati</taxon>
        <taxon>Pseudomonadota</taxon>
        <taxon>Gammaproteobacteria</taxon>
        <taxon>Moraxellales</taxon>
        <taxon>Moraxellaceae</taxon>
        <taxon>Psychrobacter</taxon>
    </lineage>
</organism>
<dbReference type="GO" id="GO:0005829">
    <property type="term" value="C:cytosol"/>
    <property type="evidence" value="ECO:0007669"/>
    <property type="project" value="TreeGrafter"/>
</dbReference>
<dbReference type="InterPro" id="IPR016032">
    <property type="entry name" value="Sig_transdc_resp-reg_C-effctor"/>
</dbReference>
<dbReference type="InterPro" id="IPR039420">
    <property type="entry name" value="WalR-like"/>
</dbReference>
<dbReference type="InterPro" id="IPR001789">
    <property type="entry name" value="Sig_transdc_resp-reg_receiver"/>
</dbReference>
<feature type="modified residue" description="4-aspartylphosphate" evidence="2">
    <location>
        <position position="59"/>
    </location>
</feature>
<dbReference type="AlphaFoldDB" id="A0A2V2A4Y4"/>
<feature type="region of interest" description="Disordered" evidence="4">
    <location>
        <begin position="136"/>
        <end position="157"/>
    </location>
</feature>
<accession>A0A2V2A4Y4</accession>
<evidence type="ECO:0000313" key="8">
    <source>
        <dbReference type="Proteomes" id="UP000245655"/>
    </source>
</evidence>